<feature type="compositionally biased region" description="Polar residues" evidence="1">
    <location>
        <begin position="207"/>
        <end position="217"/>
    </location>
</feature>
<feature type="region of interest" description="Disordered" evidence="1">
    <location>
        <begin position="1"/>
        <end position="20"/>
    </location>
</feature>
<organism evidence="2 3">
    <name type="scientific">Plectosphaerella cucumerina</name>
    <dbReference type="NCBI Taxonomy" id="40658"/>
    <lineage>
        <taxon>Eukaryota</taxon>
        <taxon>Fungi</taxon>
        <taxon>Dikarya</taxon>
        <taxon>Ascomycota</taxon>
        <taxon>Pezizomycotina</taxon>
        <taxon>Sordariomycetes</taxon>
        <taxon>Hypocreomycetidae</taxon>
        <taxon>Glomerellales</taxon>
        <taxon>Plectosphaerellaceae</taxon>
        <taxon>Plectosphaerella</taxon>
    </lineage>
</organism>
<comment type="caution">
    <text evidence="2">The sequence shown here is derived from an EMBL/GenBank/DDBJ whole genome shotgun (WGS) entry which is preliminary data.</text>
</comment>
<accession>A0A8K0TUR8</accession>
<evidence type="ECO:0000256" key="1">
    <source>
        <dbReference type="SAM" id="MobiDB-lite"/>
    </source>
</evidence>
<evidence type="ECO:0000313" key="3">
    <source>
        <dbReference type="Proteomes" id="UP000813385"/>
    </source>
</evidence>
<gene>
    <name evidence="2" type="ORF">B0T11DRAFT_22079</name>
</gene>
<name>A0A8K0TUR8_9PEZI</name>
<protein>
    <submittedName>
        <fullName evidence="2">Uncharacterized protein</fullName>
    </submittedName>
</protein>
<proteinExistence type="predicted"/>
<feature type="region of interest" description="Disordered" evidence="1">
    <location>
        <begin position="207"/>
        <end position="235"/>
    </location>
</feature>
<evidence type="ECO:0000313" key="2">
    <source>
        <dbReference type="EMBL" id="KAH7376536.1"/>
    </source>
</evidence>
<keyword evidence="3" id="KW-1185">Reference proteome</keyword>
<reference evidence="2" key="1">
    <citation type="journal article" date="2021" name="Nat. Commun.">
        <title>Genetic determinants of endophytism in the Arabidopsis root mycobiome.</title>
        <authorList>
            <person name="Mesny F."/>
            <person name="Miyauchi S."/>
            <person name="Thiergart T."/>
            <person name="Pickel B."/>
            <person name="Atanasova L."/>
            <person name="Karlsson M."/>
            <person name="Huettel B."/>
            <person name="Barry K.W."/>
            <person name="Haridas S."/>
            <person name="Chen C."/>
            <person name="Bauer D."/>
            <person name="Andreopoulos W."/>
            <person name="Pangilinan J."/>
            <person name="LaButti K."/>
            <person name="Riley R."/>
            <person name="Lipzen A."/>
            <person name="Clum A."/>
            <person name="Drula E."/>
            <person name="Henrissat B."/>
            <person name="Kohler A."/>
            <person name="Grigoriev I.V."/>
            <person name="Martin F.M."/>
            <person name="Hacquard S."/>
        </authorList>
    </citation>
    <scope>NUCLEOTIDE SEQUENCE</scope>
    <source>
        <strain evidence="2">MPI-CAGE-AT-0016</strain>
    </source>
</reference>
<feature type="region of interest" description="Disordered" evidence="1">
    <location>
        <begin position="61"/>
        <end position="102"/>
    </location>
</feature>
<dbReference type="Proteomes" id="UP000813385">
    <property type="component" value="Unassembled WGS sequence"/>
</dbReference>
<dbReference type="AlphaFoldDB" id="A0A8K0TUR8"/>
<sequence>METSDKTRSLPGGSGDLWPGRGSEIAIWTLDLTDSHCNSVHQAERQQERPTAQTLCETRRAQNAERQVEDPAWSGPAKDPLETRGGCKATVAHGPGRHRPILTSRQTIPSSLAGVIARRLARGLAGTVRMSSLAVAITIPFAFQIVRCHLRHPDHPGSAAPAPTLYKTTSVPPGGVDARPTYSSLLAHLPRLLHYHHHQQTPIQYSSATTSLNNCGETRTAHPTLPKSSIPFHTT</sequence>
<dbReference type="EMBL" id="JAGPXD010000001">
    <property type="protein sequence ID" value="KAH7376536.1"/>
    <property type="molecule type" value="Genomic_DNA"/>
</dbReference>